<name>A0A0J7L1X8_LASNI</name>
<dbReference type="STRING" id="67767.A0A0J7L1X8"/>
<dbReference type="GO" id="GO:0000278">
    <property type="term" value="P:mitotic cell cycle"/>
    <property type="evidence" value="ECO:0007669"/>
    <property type="project" value="TreeGrafter"/>
</dbReference>
<dbReference type="SUPFAM" id="SSF52113">
    <property type="entry name" value="BRCT domain"/>
    <property type="match status" value="1"/>
</dbReference>
<organism evidence="4 5">
    <name type="scientific">Lasius niger</name>
    <name type="common">Black garden ant</name>
    <dbReference type="NCBI Taxonomy" id="67767"/>
    <lineage>
        <taxon>Eukaryota</taxon>
        <taxon>Metazoa</taxon>
        <taxon>Ecdysozoa</taxon>
        <taxon>Arthropoda</taxon>
        <taxon>Hexapoda</taxon>
        <taxon>Insecta</taxon>
        <taxon>Pterygota</taxon>
        <taxon>Neoptera</taxon>
        <taxon>Endopterygota</taxon>
        <taxon>Hymenoptera</taxon>
        <taxon>Apocrita</taxon>
        <taxon>Aculeata</taxon>
        <taxon>Formicoidea</taxon>
        <taxon>Formicidae</taxon>
        <taxon>Formicinae</taxon>
        <taxon>Lasius</taxon>
        <taxon>Lasius</taxon>
    </lineage>
</organism>
<comment type="caution">
    <text evidence="4">The sequence shown here is derived from an EMBL/GenBank/DDBJ whole genome shotgun (WGS) entry which is preliminary data.</text>
</comment>
<dbReference type="AlphaFoldDB" id="A0A0J7L1X8"/>
<feature type="compositionally biased region" description="Polar residues" evidence="2">
    <location>
        <begin position="355"/>
        <end position="373"/>
    </location>
</feature>
<dbReference type="PROSITE" id="PS50172">
    <property type="entry name" value="BRCT"/>
    <property type="match status" value="1"/>
</dbReference>
<evidence type="ECO:0000256" key="2">
    <source>
        <dbReference type="SAM" id="MobiDB-lite"/>
    </source>
</evidence>
<feature type="region of interest" description="Disordered" evidence="2">
    <location>
        <begin position="651"/>
        <end position="692"/>
    </location>
</feature>
<dbReference type="CDD" id="cd17751">
    <property type="entry name" value="BRCT_microcephalin_rpt3"/>
    <property type="match status" value="1"/>
</dbReference>
<dbReference type="InterPro" id="IPR001357">
    <property type="entry name" value="BRCT_dom"/>
</dbReference>
<keyword evidence="5" id="KW-1185">Reference proteome</keyword>
<dbReference type="Gene3D" id="3.40.50.10190">
    <property type="entry name" value="BRCT domain"/>
    <property type="match status" value="2"/>
</dbReference>
<accession>A0A0J7L1X8</accession>
<proteinExistence type="predicted"/>
<evidence type="ECO:0000256" key="1">
    <source>
        <dbReference type="SAM" id="Coils"/>
    </source>
</evidence>
<dbReference type="SMART" id="SM00292">
    <property type="entry name" value="BRCT"/>
    <property type="match status" value="1"/>
</dbReference>
<dbReference type="InterPro" id="IPR036420">
    <property type="entry name" value="BRCT_dom_sf"/>
</dbReference>
<feature type="coiled-coil region" evidence="1">
    <location>
        <begin position="116"/>
        <end position="143"/>
    </location>
</feature>
<gene>
    <name evidence="4" type="ORF">RF55_2901</name>
</gene>
<dbReference type="PANTHER" id="PTHR14625:SF3">
    <property type="entry name" value="MICROCEPHALIN"/>
    <property type="match status" value="1"/>
</dbReference>
<keyword evidence="1" id="KW-0175">Coiled coil</keyword>
<feature type="compositionally biased region" description="Polar residues" evidence="2">
    <location>
        <begin position="847"/>
        <end position="860"/>
    </location>
</feature>
<dbReference type="EMBL" id="LBMM01001164">
    <property type="protein sequence ID" value="KMQ96802.1"/>
    <property type="molecule type" value="Genomic_DNA"/>
</dbReference>
<protein>
    <submittedName>
        <fullName evidence="4">Dentin sialophosphoprotein</fullName>
    </submittedName>
</protein>
<evidence type="ECO:0000313" key="5">
    <source>
        <dbReference type="Proteomes" id="UP000036403"/>
    </source>
</evidence>
<dbReference type="Proteomes" id="UP000036403">
    <property type="component" value="Unassembled WGS sequence"/>
</dbReference>
<dbReference type="PANTHER" id="PTHR14625">
    <property type="entry name" value="MICROCEPHALIN"/>
    <property type="match status" value="1"/>
</dbReference>
<feature type="compositionally biased region" description="Basic and acidic residues" evidence="2">
    <location>
        <begin position="409"/>
        <end position="421"/>
    </location>
</feature>
<reference evidence="4 5" key="1">
    <citation type="submission" date="2015-04" db="EMBL/GenBank/DDBJ databases">
        <title>Lasius niger genome sequencing.</title>
        <authorList>
            <person name="Konorov E.A."/>
            <person name="Nikitin M.A."/>
            <person name="Kirill M.V."/>
            <person name="Chang P."/>
        </authorList>
    </citation>
    <scope>NUCLEOTIDE SEQUENCE [LARGE SCALE GENOMIC DNA]</scope>
    <source>
        <tissue evidence="4">Whole</tissue>
    </source>
</reference>
<dbReference type="InterPro" id="IPR022047">
    <property type="entry name" value="Microcephalin-like"/>
</dbReference>
<feature type="compositionally biased region" description="Polar residues" evidence="2">
    <location>
        <begin position="678"/>
        <end position="689"/>
    </location>
</feature>
<feature type="compositionally biased region" description="Basic residues" evidence="2">
    <location>
        <begin position="831"/>
        <end position="846"/>
    </location>
</feature>
<evidence type="ECO:0000259" key="3">
    <source>
        <dbReference type="PROSITE" id="PS50172"/>
    </source>
</evidence>
<feature type="region of interest" description="Disordered" evidence="2">
    <location>
        <begin position="1"/>
        <end position="22"/>
    </location>
</feature>
<dbReference type="PaxDb" id="67767-A0A0J7L1X8"/>
<feature type="region of interest" description="Disordered" evidence="2">
    <location>
        <begin position="351"/>
        <end position="373"/>
    </location>
</feature>
<feature type="domain" description="BRCT" evidence="3">
    <location>
        <begin position="947"/>
        <end position="1028"/>
    </location>
</feature>
<dbReference type="CDD" id="cd17736">
    <property type="entry name" value="BRCT_microcephalin_rpt2"/>
    <property type="match status" value="1"/>
</dbReference>
<dbReference type="OrthoDB" id="2384350at2759"/>
<feature type="region of interest" description="Disordered" evidence="2">
    <location>
        <begin position="391"/>
        <end position="421"/>
    </location>
</feature>
<feature type="region of interest" description="Disordered" evidence="2">
    <location>
        <begin position="829"/>
        <end position="860"/>
    </location>
</feature>
<feature type="compositionally biased region" description="Basic and acidic residues" evidence="2">
    <location>
        <begin position="656"/>
        <end position="672"/>
    </location>
</feature>
<sequence>MMSPNKRKIFASDTSDEDDSFKRRRSSLRVNLSYCENLTDSGNGSLWKTEIETEKGTDTVRANKRLSRSKRNDIYEKKNHQLDFDNEEGLRVKSDTSKLVNKDTNISFHVKEGIQLKRLTVNLEDINIKERTLETNCKRLKDAILNKTKEIFDRENELSVKTEMILKNEKNQFADGIHDAYIENKSIIILDAMTNHQPRNKAIMEHEKGTNIESNQQRDNQYSNIVTTPTNSSQLESFKRVIDKSRLTQRRLFAEEGKQIEEQAKCRIIEDIVLKEKFPLISLRQTDQNGSPILSGSHRRLGLLRTRSKIHSQNRPENTIFSTILSQSDIGVDIGAPIICSTFNEDIMRDEKENSSPYNEANNDTDTSRATQTTNKVISMEITGVHGGIRMSEKCPSLQNTNPNTSIETSKKKESEGKSLEQDRCAIQMQRTKNINSPVNKPTMQNNVAHFDLSCTNVANEQNTVVQTSSIKEVAVVIKTCDIPQIHERGNETKNHNERCTLSLSDSDDTIRSSLNVNTSLDAATEANKEENVRKTNDYRINDSNQGFKATKTNNKSIALDDQNESSNITETSSLKMNTSVNSMRETWHRRSNHLQSLISDKNDTTENHLSINNQHLLAAENEEANDVDSLENISLIQRLRHISMQNQVSYNNKSRVSEMKEKVRTDNESNDVKFPSSDRTSNSENSYVEGTPYPISRSVLFRTQLRHKTQNLDNSVASCSNNLNSIDNKENDAETESDAVYSKTVDTVILEDTSSDNPSVIRNQLTIIEDTADETSLETNEKNTVTTDNTECISVRKRRRRLLPLSENSQLCSITPIEDRCIVEESTSTKKNKKLRKKRPKRKSMSFKNDTSSIKHNIAREQTWSDNDYDISKNKKKKDKKIQKPRKVISKKIVIKKFADESVLNILKENRQQNQEDKSIENRDSLDDFAKHRTIPQWNKHKSQKIVIATTGLSKGDKSLVKSIVKSLGKADIEMNVSRRTTHVVSMGVRTVNLLRGIIRGCWLVTLEWVLKSLENNGWLDPEEFEMKHFSKAVQENRKDRQLFGFSYIPELFATCGLIYVEHETTVPCKTLKELIKTAGGHITENIKFAKIIIGTNGLKETWVIDSITTGELQLTKLYQRK</sequence>
<evidence type="ECO:0000313" key="4">
    <source>
        <dbReference type="EMBL" id="KMQ96802.1"/>
    </source>
</evidence>